<dbReference type="OrthoDB" id="5430411at2759"/>
<organism evidence="2 3">
    <name type="scientific">Lasallia pustulata</name>
    <dbReference type="NCBI Taxonomy" id="136370"/>
    <lineage>
        <taxon>Eukaryota</taxon>
        <taxon>Fungi</taxon>
        <taxon>Dikarya</taxon>
        <taxon>Ascomycota</taxon>
        <taxon>Pezizomycotina</taxon>
        <taxon>Lecanoromycetes</taxon>
        <taxon>OSLEUM clade</taxon>
        <taxon>Umbilicariomycetidae</taxon>
        <taxon>Umbilicariales</taxon>
        <taxon>Umbilicariaceae</taxon>
        <taxon>Lasallia</taxon>
    </lineage>
</organism>
<dbReference type="AlphaFoldDB" id="A0A5M8PRB7"/>
<accession>A0A5M8PRB7</accession>
<feature type="region of interest" description="Disordered" evidence="1">
    <location>
        <begin position="172"/>
        <end position="203"/>
    </location>
</feature>
<sequence length="378" mass="43694">MFSGFGSGRRVDRPGNSGNVPQQTAAARGAGDRMEADTEMTADPPTDPSLSLDVPILGVHHGEDPRFRPQSWYLHRRDQEALLERLRSNAEAALRNPQDVQLQDIIRRSHEEINQMPDRSVPTLQEATVLIARMLDLANQRLEPRQAAIYLAYTHWDYKAAVERYIEERFNDDDGSLSDAEDSLSDPELDSEENAEDEHDFDEDDIEDQLAQMRHLNRHLDRKGPIKGQRNDSLLVIRLRNPGGRPDTLRYYQDAHPGPVDWDRDVRAISRWRSQVFRRALGGVREGRTKYHELEKQWLVDAHIEFERQCRAAGSEPNWRKMDWRQLAIDFNRRFQGQILPGELHPRPARTALSLRNERARIKAITDITGLKPKDQTR</sequence>
<dbReference type="Proteomes" id="UP000324767">
    <property type="component" value="Unassembled WGS sequence"/>
</dbReference>
<evidence type="ECO:0000313" key="2">
    <source>
        <dbReference type="EMBL" id="KAA6412069.1"/>
    </source>
</evidence>
<protein>
    <submittedName>
        <fullName evidence="2">Uncharacterized protein</fullName>
    </submittedName>
</protein>
<evidence type="ECO:0000313" key="3">
    <source>
        <dbReference type="Proteomes" id="UP000324767"/>
    </source>
</evidence>
<reference evidence="2 3" key="1">
    <citation type="submission" date="2019-09" db="EMBL/GenBank/DDBJ databases">
        <title>The hologenome of the rock-dwelling lichen Lasallia pustulata.</title>
        <authorList>
            <person name="Greshake Tzovaras B."/>
            <person name="Segers F."/>
            <person name="Bicker A."/>
            <person name="Dal Grande F."/>
            <person name="Otte J."/>
            <person name="Hankeln T."/>
            <person name="Schmitt I."/>
            <person name="Ebersberger I."/>
        </authorList>
    </citation>
    <scope>NUCLEOTIDE SEQUENCE [LARGE SCALE GENOMIC DNA]</scope>
    <source>
        <strain evidence="2">A1-1</strain>
    </source>
</reference>
<feature type="compositionally biased region" description="Polar residues" evidence="1">
    <location>
        <begin position="16"/>
        <end position="25"/>
    </location>
</feature>
<evidence type="ECO:0000256" key="1">
    <source>
        <dbReference type="SAM" id="MobiDB-lite"/>
    </source>
</evidence>
<proteinExistence type="predicted"/>
<dbReference type="EMBL" id="VXIT01000006">
    <property type="protein sequence ID" value="KAA6412069.1"/>
    <property type="molecule type" value="Genomic_DNA"/>
</dbReference>
<feature type="region of interest" description="Disordered" evidence="1">
    <location>
        <begin position="1"/>
        <end position="51"/>
    </location>
</feature>
<gene>
    <name evidence="2" type="ORF">FRX48_04219</name>
</gene>
<name>A0A5M8PRB7_9LECA</name>
<comment type="caution">
    <text evidence="2">The sequence shown here is derived from an EMBL/GenBank/DDBJ whole genome shotgun (WGS) entry which is preliminary data.</text>
</comment>